<reference evidence="2 3" key="1">
    <citation type="submission" date="2022-09" db="EMBL/GenBank/DDBJ databases">
        <authorList>
            <person name="Palmer J.M."/>
        </authorList>
    </citation>
    <scope>NUCLEOTIDE SEQUENCE [LARGE SCALE GENOMIC DNA]</scope>
    <source>
        <strain evidence="2 3">DSM 7382</strain>
    </source>
</reference>
<feature type="transmembrane region" description="Helical" evidence="1">
    <location>
        <begin position="57"/>
        <end position="83"/>
    </location>
</feature>
<evidence type="ECO:0000256" key="1">
    <source>
        <dbReference type="SAM" id="Phobius"/>
    </source>
</evidence>
<protein>
    <submittedName>
        <fullName evidence="2">Uncharacterized protein</fullName>
    </submittedName>
</protein>
<keyword evidence="1" id="KW-0472">Membrane</keyword>
<comment type="caution">
    <text evidence="2">The sequence shown here is derived from an EMBL/GenBank/DDBJ whole genome shotgun (WGS) entry which is preliminary data.</text>
</comment>
<keyword evidence="3" id="KW-1185">Reference proteome</keyword>
<evidence type="ECO:0000313" key="2">
    <source>
        <dbReference type="EMBL" id="KAK7680026.1"/>
    </source>
</evidence>
<dbReference type="EMBL" id="JASBNA010000053">
    <property type="protein sequence ID" value="KAK7680026.1"/>
    <property type="molecule type" value="Genomic_DNA"/>
</dbReference>
<dbReference type="AlphaFoldDB" id="A0AAW0FRQ8"/>
<sequence>MPAPHSLVIKNDGFSDPAFTIGFNNFYTILPLNVHSEGWNTKEHNIVRMVVILDVDVAVVAAFVAVFAAFVAVVAATIVAVLFPVIRKLAAFDGAVDVSEVGLAIPAY</sequence>
<organism evidence="2 3">
    <name type="scientific">Cerrena zonata</name>
    <dbReference type="NCBI Taxonomy" id="2478898"/>
    <lineage>
        <taxon>Eukaryota</taxon>
        <taxon>Fungi</taxon>
        <taxon>Dikarya</taxon>
        <taxon>Basidiomycota</taxon>
        <taxon>Agaricomycotina</taxon>
        <taxon>Agaricomycetes</taxon>
        <taxon>Polyporales</taxon>
        <taxon>Cerrenaceae</taxon>
        <taxon>Cerrena</taxon>
    </lineage>
</organism>
<name>A0AAW0FRQ8_9APHY</name>
<evidence type="ECO:0000313" key="3">
    <source>
        <dbReference type="Proteomes" id="UP001385951"/>
    </source>
</evidence>
<gene>
    <name evidence="2" type="ORF">QCA50_016972</name>
</gene>
<accession>A0AAW0FRQ8</accession>
<keyword evidence="1" id="KW-0812">Transmembrane</keyword>
<dbReference type="Proteomes" id="UP001385951">
    <property type="component" value="Unassembled WGS sequence"/>
</dbReference>
<keyword evidence="1" id="KW-1133">Transmembrane helix</keyword>
<proteinExistence type="predicted"/>